<sequence>MTTPAGPLAIRPPYRLRTPRLLLRCMEPSDAALRKDAVDSSGAFLEHFFPLTPEGRMSLDAHATQIRKLRGSFDLDQDRAHGAFEPETGRMLGEGGLLKRAGIDALEIAYWFRRDVTGQGLATEMASALVKTAFEFDKVKRLDLFCAPDNERSAAMARRLGFTFEGRLRDRQLAPHHPRGDLLSFTLLASEYPQTRAHLLPLEAFDFLGRRIA</sequence>
<dbReference type="InterPro" id="IPR051908">
    <property type="entry name" value="Ribosomal_N-acetyltransferase"/>
</dbReference>
<evidence type="ECO:0000313" key="3">
    <source>
        <dbReference type="Proteomes" id="UP000217257"/>
    </source>
</evidence>
<feature type="domain" description="N-acetyltransferase" evidence="1">
    <location>
        <begin position="12"/>
        <end position="188"/>
    </location>
</feature>
<dbReference type="PANTHER" id="PTHR43441:SF3">
    <property type="entry name" value="ACETYLTRANSFERASE"/>
    <property type="match status" value="1"/>
</dbReference>
<name>A0A250J0Y8_9BACT</name>
<dbReference type="GO" id="GO:0005737">
    <property type="term" value="C:cytoplasm"/>
    <property type="evidence" value="ECO:0007669"/>
    <property type="project" value="TreeGrafter"/>
</dbReference>
<organism evidence="2 3">
    <name type="scientific">Cystobacter fuscus</name>
    <dbReference type="NCBI Taxonomy" id="43"/>
    <lineage>
        <taxon>Bacteria</taxon>
        <taxon>Pseudomonadati</taxon>
        <taxon>Myxococcota</taxon>
        <taxon>Myxococcia</taxon>
        <taxon>Myxococcales</taxon>
        <taxon>Cystobacterineae</taxon>
        <taxon>Archangiaceae</taxon>
        <taxon>Cystobacter</taxon>
    </lineage>
</organism>
<dbReference type="PROSITE" id="PS51186">
    <property type="entry name" value="GNAT"/>
    <property type="match status" value="1"/>
</dbReference>
<dbReference type="EMBL" id="CP022098">
    <property type="protein sequence ID" value="ATB37117.1"/>
    <property type="molecule type" value="Genomic_DNA"/>
</dbReference>
<dbReference type="Pfam" id="PF13302">
    <property type="entry name" value="Acetyltransf_3"/>
    <property type="match status" value="1"/>
</dbReference>
<reference evidence="2 3" key="1">
    <citation type="submission" date="2017-06" db="EMBL/GenBank/DDBJ databases">
        <title>Sequencing and comparative analysis of myxobacterial genomes.</title>
        <authorList>
            <person name="Rupp O."/>
            <person name="Goesmann A."/>
            <person name="Sogaard-Andersen L."/>
        </authorList>
    </citation>
    <scope>NUCLEOTIDE SEQUENCE [LARGE SCALE GENOMIC DNA]</scope>
    <source>
        <strain evidence="2 3">DSM 52655</strain>
    </source>
</reference>
<gene>
    <name evidence="2" type="ORF">CYFUS_002538</name>
</gene>
<evidence type="ECO:0000259" key="1">
    <source>
        <dbReference type="PROSITE" id="PS51186"/>
    </source>
</evidence>
<dbReference type="SUPFAM" id="SSF55729">
    <property type="entry name" value="Acyl-CoA N-acyltransferases (Nat)"/>
    <property type="match status" value="1"/>
</dbReference>
<dbReference type="RefSeq" id="WP_232537533.1">
    <property type="nucleotide sequence ID" value="NZ_CP022098.1"/>
</dbReference>
<dbReference type="AlphaFoldDB" id="A0A250J0Y8"/>
<dbReference type="GO" id="GO:1990189">
    <property type="term" value="F:protein N-terminal-serine acetyltransferase activity"/>
    <property type="evidence" value="ECO:0007669"/>
    <property type="project" value="TreeGrafter"/>
</dbReference>
<dbReference type="Gene3D" id="3.40.630.30">
    <property type="match status" value="1"/>
</dbReference>
<protein>
    <submittedName>
        <fullName evidence="2">GNAT family acetyltransferase</fullName>
    </submittedName>
</protein>
<accession>A0A250J0Y8</accession>
<dbReference type="PANTHER" id="PTHR43441">
    <property type="entry name" value="RIBOSOMAL-PROTEIN-SERINE ACETYLTRANSFERASE"/>
    <property type="match status" value="1"/>
</dbReference>
<keyword evidence="2" id="KW-0808">Transferase</keyword>
<proteinExistence type="predicted"/>
<dbReference type="InterPro" id="IPR000182">
    <property type="entry name" value="GNAT_dom"/>
</dbReference>
<dbReference type="Proteomes" id="UP000217257">
    <property type="component" value="Chromosome"/>
</dbReference>
<dbReference type="InterPro" id="IPR016181">
    <property type="entry name" value="Acyl_CoA_acyltransferase"/>
</dbReference>
<dbReference type="GO" id="GO:0008999">
    <property type="term" value="F:protein-N-terminal-alanine acetyltransferase activity"/>
    <property type="evidence" value="ECO:0007669"/>
    <property type="project" value="TreeGrafter"/>
</dbReference>
<evidence type="ECO:0000313" key="2">
    <source>
        <dbReference type="EMBL" id="ATB37117.1"/>
    </source>
</evidence>
<dbReference type="KEGG" id="cfus:CYFUS_002538"/>